<accession>T1A547</accession>
<name>T1A547_9ZZZZ</name>
<evidence type="ECO:0000313" key="3">
    <source>
        <dbReference type="EMBL" id="EQD55766.1"/>
    </source>
</evidence>
<feature type="region of interest" description="Disordered" evidence="1">
    <location>
        <begin position="1"/>
        <end position="27"/>
    </location>
</feature>
<organism evidence="3">
    <name type="scientific">mine drainage metagenome</name>
    <dbReference type="NCBI Taxonomy" id="410659"/>
    <lineage>
        <taxon>unclassified sequences</taxon>
        <taxon>metagenomes</taxon>
        <taxon>ecological metagenomes</taxon>
    </lineage>
</organism>
<dbReference type="InterPro" id="IPR004185">
    <property type="entry name" value="Glyco_hydro_13_lg-like_dom"/>
</dbReference>
<dbReference type="SUPFAM" id="SSF81296">
    <property type="entry name" value="E set domains"/>
    <property type="match status" value="1"/>
</dbReference>
<dbReference type="EMBL" id="AUZX01008491">
    <property type="protein sequence ID" value="EQD55766.1"/>
    <property type="molecule type" value="Genomic_DNA"/>
</dbReference>
<sequence>MDLFSDQGSMYDSNTQPSAGDPVTVRLRTGHGNVTSVNIKYYDTADDTFHYVPMTIVSTDPTGRFDYWQGTIGRGAREYYRFQISNGAATVWYNVS</sequence>
<reference evidence="3" key="2">
    <citation type="journal article" date="2014" name="ISME J.">
        <title>Microbial stratification in low pH oxic and suboxic macroscopic growths along an acid mine drainage.</title>
        <authorList>
            <person name="Mendez-Garcia C."/>
            <person name="Mesa V."/>
            <person name="Sprenger R.R."/>
            <person name="Richter M."/>
            <person name="Diez M.S."/>
            <person name="Solano J."/>
            <person name="Bargiela R."/>
            <person name="Golyshina O.V."/>
            <person name="Manteca A."/>
            <person name="Ramos J.L."/>
            <person name="Gallego J.R."/>
            <person name="Llorente I."/>
            <person name="Martins Dos Santos V.A."/>
            <person name="Jensen O.N."/>
            <person name="Pelaez A.I."/>
            <person name="Sanchez J."/>
            <person name="Ferrer M."/>
        </authorList>
    </citation>
    <scope>NUCLEOTIDE SEQUENCE</scope>
</reference>
<proteinExistence type="predicted"/>
<feature type="non-terminal residue" evidence="3">
    <location>
        <position position="96"/>
    </location>
</feature>
<reference evidence="3" key="1">
    <citation type="submission" date="2013-08" db="EMBL/GenBank/DDBJ databases">
        <authorList>
            <person name="Mendez C."/>
            <person name="Richter M."/>
            <person name="Ferrer M."/>
            <person name="Sanchez J."/>
        </authorList>
    </citation>
    <scope>NUCLEOTIDE SEQUENCE</scope>
</reference>
<protein>
    <submittedName>
        <fullName evidence="3">Alpha amylase catalytic region</fullName>
    </submittedName>
</protein>
<evidence type="ECO:0000259" key="2">
    <source>
        <dbReference type="Pfam" id="PF02903"/>
    </source>
</evidence>
<dbReference type="InterPro" id="IPR014756">
    <property type="entry name" value="Ig_E-set"/>
</dbReference>
<evidence type="ECO:0000256" key="1">
    <source>
        <dbReference type="SAM" id="MobiDB-lite"/>
    </source>
</evidence>
<dbReference type="GO" id="GO:0004553">
    <property type="term" value="F:hydrolase activity, hydrolyzing O-glycosyl compounds"/>
    <property type="evidence" value="ECO:0007669"/>
    <property type="project" value="InterPro"/>
</dbReference>
<dbReference type="GO" id="GO:0005975">
    <property type="term" value="P:carbohydrate metabolic process"/>
    <property type="evidence" value="ECO:0007669"/>
    <property type="project" value="InterPro"/>
</dbReference>
<dbReference type="InterPro" id="IPR013783">
    <property type="entry name" value="Ig-like_fold"/>
</dbReference>
<gene>
    <name evidence="3" type="ORF">B1A_11815</name>
</gene>
<dbReference type="Pfam" id="PF02903">
    <property type="entry name" value="Alpha-amylase_N"/>
    <property type="match status" value="1"/>
</dbReference>
<dbReference type="Gene3D" id="2.60.40.10">
    <property type="entry name" value="Immunoglobulins"/>
    <property type="match status" value="1"/>
</dbReference>
<dbReference type="CDD" id="cd02857">
    <property type="entry name" value="E_set_CDase_PDE_N"/>
    <property type="match status" value="1"/>
</dbReference>
<feature type="compositionally biased region" description="Polar residues" evidence="1">
    <location>
        <begin position="1"/>
        <end position="18"/>
    </location>
</feature>
<dbReference type="AlphaFoldDB" id="T1A547"/>
<comment type="caution">
    <text evidence="3">The sequence shown here is derived from an EMBL/GenBank/DDBJ whole genome shotgun (WGS) entry which is preliminary data.</text>
</comment>
<feature type="domain" description="Glycoside hydrolase family 13 N-terminal Ig-like" evidence="2">
    <location>
        <begin position="15"/>
        <end position="94"/>
    </location>
</feature>